<evidence type="ECO:0000256" key="7">
    <source>
        <dbReference type="SAM" id="Phobius"/>
    </source>
</evidence>
<feature type="transmembrane region" description="Helical" evidence="7">
    <location>
        <begin position="278"/>
        <end position="300"/>
    </location>
</feature>
<feature type="domain" description="Acyltransferase 3" evidence="8">
    <location>
        <begin position="68"/>
        <end position="386"/>
    </location>
</feature>
<feature type="transmembrane region" description="Helical" evidence="7">
    <location>
        <begin position="231"/>
        <end position="248"/>
    </location>
</feature>
<keyword evidence="4 7" id="KW-0812">Transmembrane</keyword>
<dbReference type="Pfam" id="PF01757">
    <property type="entry name" value="Acyl_transf_3"/>
    <property type="match status" value="1"/>
</dbReference>
<protein>
    <submittedName>
        <fullName evidence="9">Succinoglycan biosynthesis protein ExoH</fullName>
    </submittedName>
</protein>
<evidence type="ECO:0000256" key="2">
    <source>
        <dbReference type="ARBA" id="ARBA00007400"/>
    </source>
</evidence>
<dbReference type="AlphaFoldDB" id="A0A1S7R3N0"/>
<organism evidence="9 10">
    <name type="scientific">Agrobacterium deltaense Zutra 3/1</name>
    <dbReference type="NCBI Taxonomy" id="1183427"/>
    <lineage>
        <taxon>Bacteria</taxon>
        <taxon>Pseudomonadati</taxon>
        <taxon>Pseudomonadota</taxon>
        <taxon>Alphaproteobacteria</taxon>
        <taxon>Hyphomicrobiales</taxon>
        <taxon>Rhizobiaceae</taxon>
        <taxon>Rhizobium/Agrobacterium group</taxon>
        <taxon>Agrobacterium</taxon>
    </lineage>
</organism>
<name>A0A1S7R3N0_9HYPH</name>
<dbReference type="PANTHER" id="PTHR40074">
    <property type="entry name" value="O-ACETYLTRANSFERASE WECH"/>
    <property type="match status" value="1"/>
</dbReference>
<sequence length="440" mass="48761">MAARMALTPDIHPQNLILCFSRVATFYPKVETRLSSAGLSSLWLQRGVGGRRPIGVTDVTVDQNLSSRINLMRILLISGIVFVHVPHDAETSPFLGLYGFFDWLRVFLGDALFRIGVPCLSAISGYLLFRRGMSGFDYPATIRSKSKTVLLPFLLWNGALFAAILLIQLFDVGVGYFPDLWNASPREIISHGTALEELPVNVPLYFLRDLFVCILLSPVLAFLMRRFALPTLAILLFITAMPDLTIFIVQKKSILFSFSLGIALALHRIDVKALDPYAVPIMALTFAASAVLATGLYFTGPEFTFWLNMSRNLLAVFGALGFWASSALLIRSRLGQRLAETGSLSFWIFCAHYPLLVIMWMVWNKGGPDFYPAFYISATLSAFVILVISNAQTRKYLPAVYAVLTGSRSGKGKTKADFAAKRAAMIGPPTSETLYSQRQR</sequence>
<evidence type="ECO:0000256" key="3">
    <source>
        <dbReference type="ARBA" id="ARBA00022475"/>
    </source>
</evidence>
<dbReference type="InterPro" id="IPR002656">
    <property type="entry name" value="Acyl_transf_3_dom"/>
</dbReference>
<feature type="transmembrane region" description="Helical" evidence="7">
    <location>
        <begin position="70"/>
        <end position="87"/>
    </location>
</feature>
<reference evidence="9 10" key="1">
    <citation type="submission" date="2016-01" db="EMBL/GenBank/DDBJ databases">
        <authorList>
            <person name="Oliw E.H."/>
        </authorList>
    </citation>
    <scope>NUCLEOTIDE SEQUENCE [LARGE SCALE GENOMIC DNA]</scope>
    <source>
        <strain evidence="9 10">Zutra 3-1</strain>
    </source>
</reference>
<evidence type="ECO:0000313" key="9">
    <source>
        <dbReference type="EMBL" id="CUX46452.1"/>
    </source>
</evidence>
<feature type="transmembrane region" description="Helical" evidence="7">
    <location>
        <begin position="369"/>
        <end position="388"/>
    </location>
</feature>
<comment type="subcellular location">
    <subcellularLocation>
        <location evidence="1">Cell membrane</location>
        <topology evidence="1">Multi-pass membrane protein</topology>
    </subcellularLocation>
</comment>
<dbReference type="PANTHER" id="PTHR40074:SF2">
    <property type="entry name" value="O-ACETYLTRANSFERASE WECH"/>
    <property type="match status" value="1"/>
</dbReference>
<feature type="transmembrane region" description="Helical" evidence="7">
    <location>
        <begin position="312"/>
        <end position="330"/>
    </location>
</feature>
<evidence type="ECO:0000256" key="5">
    <source>
        <dbReference type="ARBA" id="ARBA00022989"/>
    </source>
</evidence>
<keyword evidence="5 7" id="KW-1133">Transmembrane helix</keyword>
<proteinExistence type="inferred from homology"/>
<dbReference type="GO" id="GO:0009246">
    <property type="term" value="P:enterobacterial common antigen biosynthetic process"/>
    <property type="evidence" value="ECO:0007669"/>
    <property type="project" value="TreeGrafter"/>
</dbReference>
<gene>
    <name evidence="9" type="primary">exoH</name>
    <name evidence="9" type="ORF">AGR7C_Lc120109</name>
</gene>
<dbReference type="GO" id="GO:0005886">
    <property type="term" value="C:plasma membrane"/>
    <property type="evidence" value="ECO:0007669"/>
    <property type="project" value="UniProtKB-SubCell"/>
</dbReference>
<feature type="transmembrane region" description="Helical" evidence="7">
    <location>
        <begin position="342"/>
        <end position="363"/>
    </location>
</feature>
<evidence type="ECO:0000256" key="4">
    <source>
        <dbReference type="ARBA" id="ARBA00022692"/>
    </source>
</evidence>
<evidence type="ECO:0000313" key="10">
    <source>
        <dbReference type="Proteomes" id="UP000191987"/>
    </source>
</evidence>
<feature type="transmembrane region" description="Helical" evidence="7">
    <location>
        <begin position="107"/>
        <end position="129"/>
    </location>
</feature>
<feature type="transmembrane region" description="Helical" evidence="7">
    <location>
        <begin position="149"/>
        <end position="170"/>
    </location>
</feature>
<evidence type="ECO:0000256" key="6">
    <source>
        <dbReference type="ARBA" id="ARBA00023136"/>
    </source>
</evidence>
<comment type="similarity">
    <text evidence="2">Belongs to the acyltransferase 3 family.</text>
</comment>
<accession>A0A1S7R3N0</accession>
<dbReference type="Proteomes" id="UP000191987">
    <property type="component" value="Unassembled WGS sequence"/>
</dbReference>
<evidence type="ECO:0000259" key="8">
    <source>
        <dbReference type="Pfam" id="PF01757"/>
    </source>
</evidence>
<dbReference type="GO" id="GO:0016413">
    <property type="term" value="F:O-acetyltransferase activity"/>
    <property type="evidence" value="ECO:0007669"/>
    <property type="project" value="TreeGrafter"/>
</dbReference>
<keyword evidence="3" id="KW-1003">Cell membrane</keyword>
<dbReference type="EMBL" id="FBWG01000030">
    <property type="protein sequence ID" value="CUX46452.1"/>
    <property type="molecule type" value="Genomic_DNA"/>
</dbReference>
<keyword evidence="6 7" id="KW-0472">Membrane</keyword>
<evidence type="ECO:0000256" key="1">
    <source>
        <dbReference type="ARBA" id="ARBA00004651"/>
    </source>
</evidence>